<comment type="similarity">
    <text evidence="1">Belongs to the thioesterase PaaI family.</text>
</comment>
<evidence type="ECO:0000259" key="3">
    <source>
        <dbReference type="Pfam" id="PF03061"/>
    </source>
</evidence>
<keyword evidence="2" id="KW-0378">Hydrolase</keyword>
<dbReference type="Pfam" id="PF03061">
    <property type="entry name" value="4HBT"/>
    <property type="match status" value="1"/>
</dbReference>
<protein>
    <recommendedName>
        <fullName evidence="3">Thioesterase domain-containing protein</fullName>
    </recommendedName>
</protein>
<dbReference type="SUPFAM" id="SSF54637">
    <property type="entry name" value="Thioesterase/thiol ester dehydrase-isomerase"/>
    <property type="match status" value="1"/>
</dbReference>
<proteinExistence type="inferred from homology"/>
<evidence type="ECO:0000256" key="1">
    <source>
        <dbReference type="ARBA" id="ARBA00008324"/>
    </source>
</evidence>
<dbReference type="EMBL" id="CAXLJL010000156">
    <property type="protein sequence ID" value="CAL5133544.1"/>
    <property type="molecule type" value="Genomic_DNA"/>
</dbReference>
<dbReference type="InterPro" id="IPR006683">
    <property type="entry name" value="Thioestr_dom"/>
</dbReference>
<reference evidence="4" key="1">
    <citation type="submission" date="2024-06" db="EMBL/GenBank/DDBJ databases">
        <authorList>
            <person name="Liu X."/>
            <person name="Lenzi L."/>
            <person name="Haldenby T S."/>
            <person name="Uol C."/>
        </authorList>
    </citation>
    <scope>NUCLEOTIDE SEQUENCE</scope>
</reference>
<evidence type="ECO:0000256" key="2">
    <source>
        <dbReference type="ARBA" id="ARBA00022801"/>
    </source>
</evidence>
<comment type="caution">
    <text evidence="4">The sequence shown here is derived from an EMBL/GenBank/DDBJ whole genome shotgun (WGS) entry which is preliminary data.</text>
</comment>
<dbReference type="InterPro" id="IPR039298">
    <property type="entry name" value="ACOT13"/>
</dbReference>
<evidence type="ECO:0000313" key="5">
    <source>
        <dbReference type="Proteomes" id="UP001497525"/>
    </source>
</evidence>
<feature type="domain" description="Thioesterase" evidence="3">
    <location>
        <begin position="50"/>
        <end position="124"/>
    </location>
</feature>
<dbReference type="PANTHER" id="PTHR21660:SF1">
    <property type="entry name" value="ACYL-COENZYME A THIOESTERASE 13"/>
    <property type="match status" value="1"/>
</dbReference>
<dbReference type="AlphaFoldDB" id="A0AAV2TBU7"/>
<gene>
    <name evidence="4" type="ORF">CDAUBV1_LOCUS6815</name>
</gene>
<accession>A0AAV2TBU7</accession>
<name>A0AAV2TBU7_CALDB</name>
<organism evidence="4 5">
    <name type="scientific">Calicophoron daubneyi</name>
    <name type="common">Rumen fluke</name>
    <name type="synonym">Paramphistomum daubneyi</name>
    <dbReference type="NCBI Taxonomy" id="300641"/>
    <lineage>
        <taxon>Eukaryota</taxon>
        <taxon>Metazoa</taxon>
        <taxon>Spiralia</taxon>
        <taxon>Lophotrochozoa</taxon>
        <taxon>Platyhelminthes</taxon>
        <taxon>Trematoda</taxon>
        <taxon>Digenea</taxon>
        <taxon>Plagiorchiida</taxon>
        <taxon>Pronocephalata</taxon>
        <taxon>Paramphistomoidea</taxon>
        <taxon>Paramphistomidae</taxon>
        <taxon>Calicophoron</taxon>
    </lineage>
</organism>
<sequence length="138" mass="15198">MMTVELVNKIIASRISSNFNAMFKTLQAVAVAGDCLTCRFQVTDPLLNHNGVLHGGYVATATDFVSSVDLERLGYHRHASVHLAVEFMRPSSPNSTIKVESYIMHKGKSLAFCRVLFTNEDTGKLIACGSHTKFLFDS</sequence>
<dbReference type="CDD" id="cd03443">
    <property type="entry name" value="PaaI_thioesterase"/>
    <property type="match status" value="1"/>
</dbReference>
<dbReference type="GO" id="GO:0047617">
    <property type="term" value="F:fatty acyl-CoA hydrolase activity"/>
    <property type="evidence" value="ECO:0007669"/>
    <property type="project" value="InterPro"/>
</dbReference>
<dbReference type="PANTHER" id="PTHR21660">
    <property type="entry name" value="THIOESTERASE SUPERFAMILY MEMBER-RELATED"/>
    <property type="match status" value="1"/>
</dbReference>
<dbReference type="Proteomes" id="UP001497525">
    <property type="component" value="Unassembled WGS sequence"/>
</dbReference>
<dbReference type="Gene3D" id="3.10.129.10">
    <property type="entry name" value="Hotdog Thioesterase"/>
    <property type="match status" value="1"/>
</dbReference>
<evidence type="ECO:0000313" key="4">
    <source>
        <dbReference type="EMBL" id="CAL5133544.1"/>
    </source>
</evidence>
<dbReference type="InterPro" id="IPR029069">
    <property type="entry name" value="HotDog_dom_sf"/>
</dbReference>